<dbReference type="GO" id="GO:0005615">
    <property type="term" value="C:extracellular space"/>
    <property type="evidence" value="ECO:0007669"/>
    <property type="project" value="UniProtKB-KW"/>
</dbReference>
<evidence type="ECO:0000313" key="5">
    <source>
        <dbReference type="Proteomes" id="UP000261520"/>
    </source>
</evidence>
<dbReference type="Ensembl" id="ENSPMGT00000019134.1">
    <property type="protein sequence ID" value="ENSPMGP00000017930.1"/>
    <property type="gene ID" value="ENSPMGG00000014669.1"/>
</dbReference>
<dbReference type="SUPFAM" id="SSF54117">
    <property type="entry name" value="Interleukin 8-like chemokines"/>
    <property type="match status" value="1"/>
</dbReference>
<dbReference type="AlphaFoldDB" id="A0A3B4AMM3"/>
<reference evidence="4" key="2">
    <citation type="submission" date="2025-09" db="UniProtKB">
        <authorList>
            <consortium name="Ensembl"/>
        </authorList>
    </citation>
    <scope>IDENTIFICATION</scope>
</reference>
<sequence length="97" mass="10988">MVSANPQISLLLLSALCLLPLSMYVPCCTKYSTGKLSFSRITGVSIQTDIEYCSINAIIFHTKKGKACFDPALNWVIDYVNRYRNKAQMLHMKRTHT</sequence>
<name>A0A3B4AMM3_9GOBI</name>
<dbReference type="SMART" id="SM00199">
    <property type="entry name" value="SCY"/>
    <property type="match status" value="1"/>
</dbReference>
<dbReference type="Proteomes" id="UP000261520">
    <property type="component" value="Unplaced"/>
</dbReference>
<dbReference type="InterPro" id="IPR001811">
    <property type="entry name" value="Chemokine_IL8-like_dom"/>
</dbReference>
<reference evidence="4" key="1">
    <citation type="submission" date="2025-08" db="UniProtKB">
        <authorList>
            <consortium name="Ensembl"/>
        </authorList>
    </citation>
    <scope>IDENTIFICATION</scope>
</reference>
<keyword evidence="1" id="KW-0202">Cytokine</keyword>
<dbReference type="PANTHER" id="PTHR12015:SF190">
    <property type="entry name" value="C-C MOTIF CHEMOKINE"/>
    <property type="match status" value="1"/>
</dbReference>
<dbReference type="CDD" id="cd00169">
    <property type="entry name" value="Chemokine"/>
    <property type="match status" value="1"/>
</dbReference>
<organism evidence="4 5">
    <name type="scientific">Periophthalmus magnuspinnatus</name>
    <dbReference type="NCBI Taxonomy" id="409849"/>
    <lineage>
        <taxon>Eukaryota</taxon>
        <taxon>Metazoa</taxon>
        <taxon>Chordata</taxon>
        <taxon>Craniata</taxon>
        <taxon>Vertebrata</taxon>
        <taxon>Euteleostomi</taxon>
        <taxon>Actinopterygii</taxon>
        <taxon>Neopterygii</taxon>
        <taxon>Teleostei</taxon>
        <taxon>Neoteleostei</taxon>
        <taxon>Acanthomorphata</taxon>
        <taxon>Gobiaria</taxon>
        <taxon>Gobiiformes</taxon>
        <taxon>Gobioidei</taxon>
        <taxon>Gobiidae</taxon>
        <taxon>Oxudercinae</taxon>
        <taxon>Periophthalmus</taxon>
    </lineage>
</organism>
<accession>A0A3B4AMM3</accession>
<feature type="domain" description="Chemokine interleukin-8-like" evidence="3">
    <location>
        <begin position="24"/>
        <end position="83"/>
    </location>
</feature>
<evidence type="ECO:0000313" key="4">
    <source>
        <dbReference type="Ensembl" id="ENSPMGP00000017930.1"/>
    </source>
</evidence>
<dbReference type="Pfam" id="PF00048">
    <property type="entry name" value="IL8"/>
    <property type="match status" value="1"/>
</dbReference>
<keyword evidence="5" id="KW-1185">Reference proteome</keyword>
<dbReference type="GO" id="GO:0006955">
    <property type="term" value="P:immune response"/>
    <property type="evidence" value="ECO:0007669"/>
    <property type="project" value="InterPro"/>
</dbReference>
<evidence type="ECO:0000256" key="2">
    <source>
        <dbReference type="SAM" id="SignalP"/>
    </source>
</evidence>
<evidence type="ECO:0000256" key="1">
    <source>
        <dbReference type="ARBA" id="ARBA00022514"/>
    </source>
</evidence>
<keyword evidence="2" id="KW-0732">Signal</keyword>
<dbReference type="InterPro" id="IPR036048">
    <property type="entry name" value="Interleukin_8-like_sf"/>
</dbReference>
<dbReference type="Gene3D" id="2.40.50.40">
    <property type="match status" value="1"/>
</dbReference>
<dbReference type="STRING" id="409849.ENSPMGP00000017930"/>
<feature type="signal peptide" evidence="2">
    <location>
        <begin position="1"/>
        <end position="24"/>
    </location>
</feature>
<evidence type="ECO:0000259" key="3">
    <source>
        <dbReference type="SMART" id="SM00199"/>
    </source>
</evidence>
<dbReference type="GO" id="GO:0008009">
    <property type="term" value="F:chemokine activity"/>
    <property type="evidence" value="ECO:0007669"/>
    <property type="project" value="InterPro"/>
</dbReference>
<feature type="chain" id="PRO_5017229812" description="Chemokine interleukin-8-like domain-containing protein" evidence="2">
    <location>
        <begin position="25"/>
        <end position="97"/>
    </location>
</feature>
<proteinExistence type="predicted"/>
<dbReference type="InterPro" id="IPR039809">
    <property type="entry name" value="Chemokine_b/g/d"/>
</dbReference>
<dbReference type="PANTHER" id="PTHR12015">
    <property type="entry name" value="SMALL INDUCIBLE CYTOKINE A"/>
    <property type="match status" value="1"/>
</dbReference>
<protein>
    <recommendedName>
        <fullName evidence="3">Chemokine interleukin-8-like domain-containing protein</fullName>
    </recommendedName>
</protein>